<evidence type="ECO:0000256" key="8">
    <source>
        <dbReference type="ARBA" id="ARBA00022741"/>
    </source>
</evidence>
<dbReference type="InterPro" id="IPR004358">
    <property type="entry name" value="Sig_transdc_His_kin-like_C"/>
</dbReference>
<name>A0A372LG51_9BACI</name>
<sequence>MFGIQEFLLNMLFIILAIFAYQIFWADKIKQIQMMTVKRNRYIIALLCSISIILCITFPVSQSSGYFYDLRQIPILIGTFYGGYHVGLILTGIMVVYRFLLGGSGLINTILFYSVFISLAITVRPIFLRYSLKNKLLLVSIIVASMSFFPIVLAQSLRFAPETSELFILIFCSVSIATVCLAIYLIEKLIETVRLRMEFHQAEKMNVLGELTASIAHEIRNPMTASRGFMQLLKEETRDEKKQSYIDLAISEMDRAQTTISEYLSFAKPEMEELEKIQISELVSSVLSIMSPYAAFHNVELISNIQPGLFINGSKGKLTQSLVNLIKNAIEASTGNGKVEVFSLTNDATLFLKISDNGIGMEEEQVQRIGTPFYSTKEKGTGLGLSVSFRLIELMGGTIKVESQPGKGTSFTLAFPSIPDHSNQ</sequence>
<feature type="transmembrane region" description="Helical" evidence="14">
    <location>
        <begin position="7"/>
        <end position="26"/>
    </location>
</feature>
<evidence type="ECO:0000256" key="2">
    <source>
        <dbReference type="ARBA" id="ARBA00004651"/>
    </source>
</evidence>
<proteinExistence type="predicted"/>
<dbReference type="SMART" id="SM00387">
    <property type="entry name" value="HATPase_c"/>
    <property type="match status" value="1"/>
</dbReference>
<dbReference type="RefSeq" id="WP_117321453.1">
    <property type="nucleotide sequence ID" value="NZ_QVTD01000003.1"/>
</dbReference>
<keyword evidence="12" id="KW-0902">Two-component regulatory system</keyword>
<dbReference type="GO" id="GO:0005886">
    <property type="term" value="C:plasma membrane"/>
    <property type="evidence" value="ECO:0007669"/>
    <property type="project" value="UniProtKB-SubCell"/>
</dbReference>
<dbReference type="Pfam" id="PF00512">
    <property type="entry name" value="HisKA"/>
    <property type="match status" value="1"/>
</dbReference>
<dbReference type="GO" id="GO:0005524">
    <property type="term" value="F:ATP binding"/>
    <property type="evidence" value="ECO:0007669"/>
    <property type="project" value="UniProtKB-KW"/>
</dbReference>
<keyword evidence="11 14" id="KW-1133">Transmembrane helix</keyword>
<evidence type="ECO:0000256" key="7">
    <source>
        <dbReference type="ARBA" id="ARBA00022692"/>
    </source>
</evidence>
<gene>
    <name evidence="16" type="ORF">D0466_05090</name>
</gene>
<accession>A0A372LG51</accession>
<dbReference type="SUPFAM" id="SSF55874">
    <property type="entry name" value="ATPase domain of HSP90 chaperone/DNA topoisomerase II/histidine kinase"/>
    <property type="match status" value="1"/>
</dbReference>
<dbReference type="SUPFAM" id="SSF47384">
    <property type="entry name" value="Homodimeric domain of signal transducing histidine kinase"/>
    <property type="match status" value="1"/>
</dbReference>
<dbReference type="Pfam" id="PF07694">
    <property type="entry name" value="5TM-5TMR_LYT"/>
    <property type="match status" value="1"/>
</dbReference>
<dbReference type="Gene3D" id="1.10.287.130">
    <property type="match status" value="1"/>
</dbReference>
<dbReference type="GO" id="GO:0000155">
    <property type="term" value="F:phosphorelay sensor kinase activity"/>
    <property type="evidence" value="ECO:0007669"/>
    <property type="project" value="InterPro"/>
</dbReference>
<comment type="caution">
    <text evidence="16">The sequence shown here is derived from an EMBL/GenBank/DDBJ whole genome shotgun (WGS) entry which is preliminary data.</text>
</comment>
<keyword evidence="13 14" id="KW-0472">Membrane</keyword>
<dbReference type="InterPro" id="IPR003661">
    <property type="entry name" value="HisK_dim/P_dom"/>
</dbReference>
<dbReference type="OrthoDB" id="9815750at2"/>
<keyword evidence="5" id="KW-0597">Phosphoprotein</keyword>
<dbReference type="PRINTS" id="PR00344">
    <property type="entry name" value="BCTRLSENSOR"/>
</dbReference>
<comment type="catalytic activity">
    <reaction evidence="1">
        <text>ATP + protein L-histidine = ADP + protein N-phospho-L-histidine.</text>
        <dbReference type="EC" id="2.7.13.3"/>
    </reaction>
</comment>
<feature type="transmembrane region" description="Helical" evidence="14">
    <location>
        <begin position="106"/>
        <end position="127"/>
    </location>
</feature>
<keyword evidence="17" id="KW-1185">Reference proteome</keyword>
<dbReference type="CDD" id="cd00075">
    <property type="entry name" value="HATPase"/>
    <property type="match status" value="1"/>
</dbReference>
<keyword evidence="7 14" id="KW-0812">Transmembrane</keyword>
<evidence type="ECO:0000256" key="6">
    <source>
        <dbReference type="ARBA" id="ARBA00022679"/>
    </source>
</evidence>
<keyword evidence="9" id="KW-0418">Kinase</keyword>
<feature type="transmembrane region" description="Helical" evidence="14">
    <location>
        <begin position="73"/>
        <end position="100"/>
    </location>
</feature>
<dbReference type="GO" id="GO:0071555">
    <property type="term" value="P:cell wall organization"/>
    <property type="evidence" value="ECO:0007669"/>
    <property type="project" value="InterPro"/>
</dbReference>
<dbReference type="InterPro" id="IPR005467">
    <property type="entry name" value="His_kinase_dom"/>
</dbReference>
<evidence type="ECO:0000256" key="1">
    <source>
        <dbReference type="ARBA" id="ARBA00000085"/>
    </source>
</evidence>
<dbReference type="InterPro" id="IPR036890">
    <property type="entry name" value="HATPase_C_sf"/>
</dbReference>
<dbReference type="InterPro" id="IPR011620">
    <property type="entry name" value="Sig_transdc_His_kinase_LytS_TM"/>
</dbReference>
<dbReference type="PROSITE" id="PS50109">
    <property type="entry name" value="HIS_KIN"/>
    <property type="match status" value="1"/>
</dbReference>
<evidence type="ECO:0000313" key="16">
    <source>
        <dbReference type="EMBL" id="RFU65278.1"/>
    </source>
</evidence>
<keyword evidence="4" id="KW-1003">Cell membrane</keyword>
<feature type="domain" description="Histidine kinase" evidence="15">
    <location>
        <begin position="214"/>
        <end position="419"/>
    </location>
</feature>
<dbReference type="Proteomes" id="UP000262939">
    <property type="component" value="Unassembled WGS sequence"/>
</dbReference>
<feature type="transmembrane region" description="Helical" evidence="14">
    <location>
        <begin position="166"/>
        <end position="186"/>
    </location>
</feature>
<evidence type="ECO:0000256" key="11">
    <source>
        <dbReference type="ARBA" id="ARBA00022989"/>
    </source>
</evidence>
<evidence type="ECO:0000256" key="3">
    <source>
        <dbReference type="ARBA" id="ARBA00012438"/>
    </source>
</evidence>
<dbReference type="InterPro" id="IPR003594">
    <property type="entry name" value="HATPase_dom"/>
</dbReference>
<keyword evidence="8" id="KW-0547">Nucleotide-binding</keyword>
<dbReference type="Pfam" id="PF02518">
    <property type="entry name" value="HATPase_c"/>
    <property type="match status" value="1"/>
</dbReference>
<keyword evidence="6" id="KW-0808">Transferase</keyword>
<feature type="transmembrane region" description="Helical" evidence="14">
    <location>
        <begin position="42"/>
        <end position="61"/>
    </location>
</feature>
<organism evidence="16 17">
    <name type="scientific">Peribacillus glennii</name>
    <dbReference type="NCBI Taxonomy" id="2303991"/>
    <lineage>
        <taxon>Bacteria</taxon>
        <taxon>Bacillati</taxon>
        <taxon>Bacillota</taxon>
        <taxon>Bacilli</taxon>
        <taxon>Bacillales</taxon>
        <taxon>Bacillaceae</taxon>
        <taxon>Peribacillus</taxon>
    </lineage>
</organism>
<dbReference type="EMBL" id="QVTD01000003">
    <property type="protein sequence ID" value="RFU65278.1"/>
    <property type="molecule type" value="Genomic_DNA"/>
</dbReference>
<evidence type="ECO:0000256" key="9">
    <source>
        <dbReference type="ARBA" id="ARBA00022777"/>
    </source>
</evidence>
<dbReference type="PANTHER" id="PTHR43065:SF46">
    <property type="entry name" value="C4-DICARBOXYLATE TRANSPORT SENSOR PROTEIN DCTB"/>
    <property type="match status" value="1"/>
</dbReference>
<evidence type="ECO:0000256" key="12">
    <source>
        <dbReference type="ARBA" id="ARBA00023012"/>
    </source>
</evidence>
<dbReference type="Gene3D" id="3.30.565.10">
    <property type="entry name" value="Histidine kinase-like ATPase, C-terminal domain"/>
    <property type="match status" value="1"/>
</dbReference>
<evidence type="ECO:0000256" key="10">
    <source>
        <dbReference type="ARBA" id="ARBA00022840"/>
    </source>
</evidence>
<dbReference type="CDD" id="cd00082">
    <property type="entry name" value="HisKA"/>
    <property type="match status" value="1"/>
</dbReference>
<evidence type="ECO:0000256" key="4">
    <source>
        <dbReference type="ARBA" id="ARBA00022475"/>
    </source>
</evidence>
<evidence type="ECO:0000256" key="5">
    <source>
        <dbReference type="ARBA" id="ARBA00022553"/>
    </source>
</evidence>
<dbReference type="InterPro" id="IPR036097">
    <property type="entry name" value="HisK_dim/P_sf"/>
</dbReference>
<reference evidence="16 17" key="1">
    <citation type="submission" date="2018-08" db="EMBL/GenBank/DDBJ databases">
        <title>Bacillus chawlae sp. nov., Bacillus glennii sp. nov., and Bacillus saganii sp. nov. Isolated from the Vehicle Assembly Building at Kennedy Space Center where the Viking Spacecraft were Assembled.</title>
        <authorList>
            <person name="Seuylemezian A."/>
            <person name="Vaishampayan P."/>
        </authorList>
    </citation>
    <scope>NUCLEOTIDE SEQUENCE [LARGE SCALE GENOMIC DNA]</scope>
    <source>
        <strain evidence="16 17">V44-8</strain>
    </source>
</reference>
<dbReference type="PANTHER" id="PTHR43065">
    <property type="entry name" value="SENSOR HISTIDINE KINASE"/>
    <property type="match status" value="1"/>
</dbReference>
<dbReference type="EC" id="2.7.13.3" evidence="3"/>
<dbReference type="AlphaFoldDB" id="A0A372LG51"/>
<comment type="subcellular location">
    <subcellularLocation>
        <location evidence="2">Cell membrane</location>
        <topology evidence="2">Multi-pass membrane protein</topology>
    </subcellularLocation>
</comment>
<evidence type="ECO:0000259" key="15">
    <source>
        <dbReference type="PROSITE" id="PS50109"/>
    </source>
</evidence>
<evidence type="ECO:0000313" key="17">
    <source>
        <dbReference type="Proteomes" id="UP000262939"/>
    </source>
</evidence>
<feature type="transmembrane region" description="Helical" evidence="14">
    <location>
        <begin position="136"/>
        <end position="154"/>
    </location>
</feature>
<dbReference type="SMART" id="SM00388">
    <property type="entry name" value="HisKA"/>
    <property type="match status" value="1"/>
</dbReference>
<evidence type="ECO:0000256" key="13">
    <source>
        <dbReference type="ARBA" id="ARBA00023136"/>
    </source>
</evidence>
<protein>
    <recommendedName>
        <fullName evidence="3">histidine kinase</fullName>
        <ecNumber evidence="3">2.7.13.3</ecNumber>
    </recommendedName>
</protein>
<keyword evidence="10" id="KW-0067">ATP-binding</keyword>
<evidence type="ECO:0000256" key="14">
    <source>
        <dbReference type="SAM" id="Phobius"/>
    </source>
</evidence>